<dbReference type="EMBL" id="JACBJI010000001">
    <property type="protein sequence ID" value="NYA69677.1"/>
    <property type="molecule type" value="Genomic_DNA"/>
</dbReference>
<reference evidence="1 2" key="1">
    <citation type="submission" date="2020-07" db="EMBL/GenBank/DDBJ databases">
        <authorList>
            <person name="Sun Q."/>
        </authorList>
    </citation>
    <scope>NUCLEOTIDE SEQUENCE [LARGE SCALE GENOMIC DNA]</scope>
    <source>
        <strain evidence="1 2">MAH-1</strain>
    </source>
</reference>
<keyword evidence="2" id="KW-1185">Reference proteome</keyword>
<protein>
    <submittedName>
        <fullName evidence="1">Uncharacterized protein</fullName>
    </submittedName>
</protein>
<organism evidence="1 2">
    <name type="scientific">Flavobacterium agri</name>
    <dbReference type="NCBI Taxonomy" id="2743471"/>
    <lineage>
        <taxon>Bacteria</taxon>
        <taxon>Pseudomonadati</taxon>
        <taxon>Bacteroidota</taxon>
        <taxon>Flavobacteriia</taxon>
        <taxon>Flavobacteriales</taxon>
        <taxon>Flavobacteriaceae</taxon>
        <taxon>Flavobacterium</taxon>
    </lineage>
</organism>
<comment type="caution">
    <text evidence="1">The sequence shown here is derived from an EMBL/GenBank/DDBJ whole genome shotgun (WGS) entry which is preliminary data.</text>
</comment>
<sequence>MDSKHKKIISLLESYLERNPDQRFGQALLNLGINQFKNENPERKDFSIRDIYNDSDQAIIGRIESQLAWFDLQETVSNALSGSLELKGMTVNEKLYMTGLMNEFDKHKIHNKEFARFILKSLSVDADSISLILM</sequence>
<gene>
    <name evidence="1" type="ORF">HZF10_02000</name>
</gene>
<accession>A0A7Y9C5Y3</accession>
<proteinExistence type="predicted"/>
<evidence type="ECO:0000313" key="1">
    <source>
        <dbReference type="EMBL" id="NYA69677.1"/>
    </source>
</evidence>
<evidence type="ECO:0000313" key="2">
    <source>
        <dbReference type="Proteomes" id="UP000535020"/>
    </source>
</evidence>
<name>A0A7Y9C5Y3_9FLAO</name>
<dbReference type="AlphaFoldDB" id="A0A7Y9C5Y3"/>
<dbReference type="Proteomes" id="UP000535020">
    <property type="component" value="Unassembled WGS sequence"/>
</dbReference>
<dbReference type="RefSeq" id="WP_176004497.1">
    <property type="nucleotide sequence ID" value="NZ_JABWMI010000003.1"/>
</dbReference>